<evidence type="ECO:0000313" key="2">
    <source>
        <dbReference type="EMBL" id="MPD00066.1"/>
    </source>
</evidence>
<dbReference type="AlphaFoldDB" id="A0A5B7JZK9"/>
<protein>
    <submittedName>
        <fullName evidence="2">Uncharacterized protein</fullName>
    </submittedName>
</protein>
<keyword evidence="3" id="KW-1185">Reference proteome</keyword>
<accession>A0A5B7JZK9</accession>
<dbReference type="Proteomes" id="UP000324222">
    <property type="component" value="Unassembled WGS sequence"/>
</dbReference>
<sequence length="76" mass="8226">MELSYPLKRTGPGEKLTGRGGICWRSSGSAMGLGIEEGQPEMMKRTLSQNLHCLVELPGKPLQPEGTVREHPPPTA</sequence>
<name>A0A5B7JZK9_PORTR</name>
<organism evidence="2 3">
    <name type="scientific">Portunus trituberculatus</name>
    <name type="common">Swimming crab</name>
    <name type="synonym">Neptunus trituberculatus</name>
    <dbReference type="NCBI Taxonomy" id="210409"/>
    <lineage>
        <taxon>Eukaryota</taxon>
        <taxon>Metazoa</taxon>
        <taxon>Ecdysozoa</taxon>
        <taxon>Arthropoda</taxon>
        <taxon>Crustacea</taxon>
        <taxon>Multicrustacea</taxon>
        <taxon>Malacostraca</taxon>
        <taxon>Eumalacostraca</taxon>
        <taxon>Eucarida</taxon>
        <taxon>Decapoda</taxon>
        <taxon>Pleocyemata</taxon>
        <taxon>Brachyura</taxon>
        <taxon>Eubrachyura</taxon>
        <taxon>Portunoidea</taxon>
        <taxon>Portunidae</taxon>
        <taxon>Portuninae</taxon>
        <taxon>Portunus</taxon>
    </lineage>
</organism>
<evidence type="ECO:0000256" key="1">
    <source>
        <dbReference type="SAM" id="MobiDB-lite"/>
    </source>
</evidence>
<feature type="region of interest" description="Disordered" evidence="1">
    <location>
        <begin position="1"/>
        <end position="21"/>
    </location>
</feature>
<reference evidence="2 3" key="1">
    <citation type="submission" date="2019-05" db="EMBL/GenBank/DDBJ databases">
        <title>Another draft genome of Portunus trituberculatus and its Hox gene families provides insights of decapod evolution.</title>
        <authorList>
            <person name="Jeong J.-H."/>
            <person name="Song I."/>
            <person name="Kim S."/>
            <person name="Choi T."/>
            <person name="Kim D."/>
            <person name="Ryu S."/>
            <person name="Kim W."/>
        </authorList>
    </citation>
    <scope>NUCLEOTIDE SEQUENCE [LARGE SCALE GENOMIC DNA]</scope>
    <source>
        <tissue evidence="2">Muscle</tissue>
    </source>
</reference>
<gene>
    <name evidence="2" type="ORF">E2C01_095513</name>
</gene>
<comment type="caution">
    <text evidence="2">The sequence shown here is derived from an EMBL/GenBank/DDBJ whole genome shotgun (WGS) entry which is preliminary data.</text>
</comment>
<dbReference type="EMBL" id="VSRR010121196">
    <property type="protein sequence ID" value="MPD00066.1"/>
    <property type="molecule type" value="Genomic_DNA"/>
</dbReference>
<evidence type="ECO:0000313" key="3">
    <source>
        <dbReference type="Proteomes" id="UP000324222"/>
    </source>
</evidence>
<proteinExistence type="predicted"/>